<dbReference type="GeneID" id="30158733"/>
<gene>
    <name evidence="4" type="ORF">L202_07424</name>
</gene>
<feature type="compositionally biased region" description="Low complexity" evidence="3">
    <location>
        <begin position="19"/>
        <end position="32"/>
    </location>
</feature>
<dbReference type="Gene3D" id="2.120.10.80">
    <property type="entry name" value="Kelch-type beta propeller"/>
    <property type="match status" value="2"/>
</dbReference>
<dbReference type="PANTHER" id="PTHR46093:SF18">
    <property type="entry name" value="FIBRONECTIN TYPE-III DOMAIN-CONTAINING PROTEIN"/>
    <property type="match status" value="1"/>
</dbReference>
<evidence type="ECO:0000256" key="3">
    <source>
        <dbReference type="SAM" id="MobiDB-lite"/>
    </source>
</evidence>
<comment type="caution">
    <text evidence="4">The sequence shown here is derived from an EMBL/GenBank/DDBJ whole genome shotgun (WGS) entry which is preliminary data.</text>
</comment>
<evidence type="ECO:0000313" key="5">
    <source>
        <dbReference type="Proteomes" id="UP000094065"/>
    </source>
</evidence>
<dbReference type="RefSeq" id="XP_018989780.1">
    <property type="nucleotide sequence ID" value="XM_019142137.1"/>
</dbReference>
<reference evidence="4 5" key="1">
    <citation type="submission" date="2016-06" db="EMBL/GenBank/DDBJ databases">
        <title>Evolution of pathogenesis and genome organization in the Tremellales.</title>
        <authorList>
            <person name="Cuomo C."/>
            <person name="Litvintseva A."/>
            <person name="Heitman J."/>
            <person name="Chen Y."/>
            <person name="Sun S."/>
            <person name="Springer D."/>
            <person name="Dromer F."/>
            <person name="Young S."/>
            <person name="Zeng Q."/>
            <person name="Chapman S."/>
            <person name="Gujja S."/>
            <person name="Saif S."/>
            <person name="Birren B."/>
        </authorList>
    </citation>
    <scope>NUCLEOTIDE SEQUENCE [LARGE SCALE GENOMIC DNA]</scope>
    <source>
        <strain evidence="4 5">CBS 6039</strain>
    </source>
</reference>
<evidence type="ECO:0000256" key="1">
    <source>
        <dbReference type="ARBA" id="ARBA00022441"/>
    </source>
</evidence>
<keyword evidence="1" id="KW-0880">Kelch repeat</keyword>
<accession>A0A1E3HC47</accession>
<feature type="compositionally biased region" description="Polar residues" evidence="3">
    <location>
        <begin position="47"/>
        <end position="56"/>
    </location>
</feature>
<dbReference type="InterPro" id="IPR011043">
    <property type="entry name" value="Gal_Oxase/kelch_b-propeller"/>
</dbReference>
<protein>
    <submittedName>
        <fullName evidence="4">Uncharacterized protein</fullName>
    </submittedName>
</protein>
<dbReference type="SUPFAM" id="SSF117281">
    <property type="entry name" value="Kelch motif"/>
    <property type="match status" value="1"/>
</dbReference>
<evidence type="ECO:0000313" key="4">
    <source>
        <dbReference type="EMBL" id="ODN73918.1"/>
    </source>
</evidence>
<dbReference type="Pfam" id="PF01344">
    <property type="entry name" value="Kelch_1"/>
    <property type="match status" value="2"/>
</dbReference>
<dbReference type="SUPFAM" id="SSF50965">
    <property type="entry name" value="Galactose oxidase, central domain"/>
    <property type="match status" value="1"/>
</dbReference>
<dbReference type="InterPro" id="IPR006652">
    <property type="entry name" value="Kelch_1"/>
</dbReference>
<sequence length="476" mass="52252">MAYQDTLLSHRPREFSLAEPLSLPSESDPRSSLARRKESLIGKADLATSSNATTRTLPPVPNGSEPPSASRPPESGTSGSEETITRRRRTGTRTERDRVVIQSSNDSKGHKSSAKAAKPLEPQLPSAPGLPRAPASSMYFSSVPFYGSPPNQALRAHTGTLVGERIWIIGGVDRQNCWRGVAWYDTESYMWSTIETAGDQFPPLRAHTTTLVGDKLFIFGGGDGPTYSNDIWILDTSTHRFSRPVFDPNMSLPPPRRAHTTVLYQHYLVVFGGGNGQAALNDVWALDISNLNNLVWLEWKTKGDVPQKKGYHTANLIGDKMVVFGGSDGHASFADVHVLNLQTCVWTLVNTDIKHNRLSHTSTQVGSYLFVIGGHNGQAYAQDVLLFNLVTLQWETKVPRGAFPPGRGYHVALLHDTRIFISGGYNGETVFDDFWILDLSASAYLPQVTTFEVDETVQPDSINRMEDGVGAAGYDL</sequence>
<dbReference type="EMBL" id="AWGJ01000012">
    <property type="protein sequence ID" value="ODN73918.1"/>
    <property type="molecule type" value="Genomic_DNA"/>
</dbReference>
<evidence type="ECO:0000256" key="2">
    <source>
        <dbReference type="ARBA" id="ARBA00022737"/>
    </source>
</evidence>
<feature type="compositionally biased region" description="Low complexity" evidence="3">
    <location>
        <begin position="65"/>
        <end position="82"/>
    </location>
</feature>
<name>A0A1E3HC47_9TREE</name>
<keyword evidence="5" id="KW-1185">Reference proteome</keyword>
<dbReference type="PANTHER" id="PTHR46093">
    <property type="entry name" value="ACYL-COA-BINDING DOMAIN-CONTAINING PROTEIN 5"/>
    <property type="match status" value="1"/>
</dbReference>
<dbReference type="STRING" id="1295533.A0A1E3HC47"/>
<organism evidence="4 5">
    <name type="scientific">Cryptococcus amylolentus CBS 6039</name>
    <dbReference type="NCBI Taxonomy" id="1295533"/>
    <lineage>
        <taxon>Eukaryota</taxon>
        <taxon>Fungi</taxon>
        <taxon>Dikarya</taxon>
        <taxon>Basidiomycota</taxon>
        <taxon>Agaricomycotina</taxon>
        <taxon>Tremellomycetes</taxon>
        <taxon>Tremellales</taxon>
        <taxon>Cryptococcaceae</taxon>
        <taxon>Cryptococcus</taxon>
    </lineage>
</organism>
<dbReference type="InterPro" id="IPR015915">
    <property type="entry name" value="Kelch-typ_b-propeller"/>
</dbReference>
<dbReference type="OrthoDB" id="10251809at2759"/>
<dbReference type="Proteomes" id="UP000094065">
    <property type="component" value="Unassembled WGS sequence"/>
</dbReference>
<dbReference type="Pfam" id="PF24681">
    <property type="entry name" value="Kelch_KLHDC2_KLHL20_DRC7"/>
    <property type="match status" value="1"/>
</dbReference>
<feature type="region of interest" description="Disordered" evidence="3">
    <location>
        <begin position="19"/>
        <end position="130"/>
    </location>
</feature>
<keyword evidence="2" id="KW-0677">Repeat</keyword>
<dbReference type="AlphaFoldDB" id="A0A1E3HC47"/>
<proteinExistence type="predicted"/>